<organism evidence="1 2">
    <name type="scientific">Heliocybe sulcata</name>
    <dbReference type="NCBI Taxonomy" id="5364"/>
    <lineage>
        <taxon>Eukaryota</taxon>
        <taxon>Fungi</taxon>
        <taxon>Dikarya</taxon>
        <taxon>Basidiomycota</taxon>
        <taxon>Agaricomycotina</taxon>
        <taxon>Agaricomycetes</taxon>
        <taxon>Gloeophyllales</taxon>
        <taxon>Gloeophyllaceae</taxon>
        <taxon>Heliocybe</taxon>
    </lineage>
</organism>
<evidence type="ECO:0000313" key="1">
    <source>
        <dbReference type="EMBL" id="TFK45326.1"/>
    </source>
</evidence>
<accession>A0A5C3MLZ5</accession>
<dbReference type="EMBL" id="ML213546">
    <property type="protein sequence ID" value="TFK45326.1"/>
    <property type="molecule type" value="Genomic_DNA"/>
</dbReference>
<protein>
    <submittedName>
        <fullName evidence="1">Uncharacterized protein</fullName>
    </submittedName>
</protein>
<proteinExistence type="predicted"/>
<evidence type="ECO:0000313" key="2">
    <source>
        <dbReference type="Proteomes" id="UP000305948"/>
    </source>
</evidence>
<reference evidence="1 2" key="1">
    <citation type="journal article" date="2019" name="Nat. Ecol. Evol.">
        <title>Megaphylogeny resolves global patterns of mushroom evolution.</title>
        <authorList>
            <person name="Varga T."/>
            <person name="Krizsan K."/>
            <person name="Foldi C."/>
            <person name="Dima B."/>
            <person name="Sanchez-Garcia M."/>
            <person name="Sanchez-Ramirez S."/>
            <person name="Szollosi G.J."/>
            <person name="Szarkandi J.G."/>
            <person name="Papp V."/>
            <person name="Albert L."/>
            <person name="Andreopoulos W."/>
            <person name="Angelini C."/>
            <person name="Antonin V."/>
            <person name="Barry K.W."/>
            <person name="Bougher N.L."/>
            <person name="Buchanan P."/>
            <person name="Buyck B."/>
            <person name="Bense V."/>
            <person name="Catcheside P."/>
            <person name="Chovatia M."/>
            <person name="Cooper J."/>
            <person name="Damon W."/>
            <person name="Desjardin D."/>
            <person name="Finy P."/>
            <person name="Geml J."/>
            <person name="Haridas S."/>
            <person name="Hughes K."/>
            <person name="Justo A."/>
            <person name="Karasinski D."/>
            <person name="Kautmanova I."/>
            <person name="Kiss B."/>
            <person name="Kocsube S."/>
            <person name="Kotiranta H."/>
            <person name="LaButti K.M."/>
            <person name="Lechner B.E."/>
            <person name="Liimatainen K."/>
            <person name="Lipzen A."/>
            <person name="Lukacs Z."/>
            <person name="Mihaltcheva S."/>
            <person name="Morgado L.N."/>
            <person name="Niskanen T."/>
            <person name="Noordeloos M.E."/>
            <person name="Ohm R.A."/>
            <person name="Ortiz-Santana B."/>
            <person name="Ovrebo C."/>
            <person name="Racz N."/>
            <person name="Riley R."/>
            <person name="Savchenko A."/>
            <person name="Shiryaev A."/>
            <person name="Soop K."/>
            <person name="Spirin V."/>
            <person name="Szebenyi C."/>
            <person name="Tomsovsky M."/>
            <person name="Tulloss R.E."/>
            <person name="Uehling J."/>
            <person name="Grigoriev I.V."/>
            <person name="Vagvolgyi C."/>
            <person name="Papp T."/>
            <person name="Martin F.M."/>
            <person name="Miettinen O."/>
            <person name="Hibbett D.S."/>
            <person name="Nagy L.G."/>
        </authorList>
    </citation>
    <scope>NUCLEOTIDE SEQUENCE [LARGE SCALE GENOMIC DNA]</scope>
    <source>
        <strain evidence="1 2">OMC1185</strain>
    </source>
</reference>
<keyword evidence="2" id="KW-1185">Reference proteome</keyword>
<dbReference type="AlphaFoldDB" id="A0A5C3MLZ5"/>
<sequence>MASYALVVDIPAWAALGATWYRTPLDIPTHRQDKPTSLLRGETDTNANLHADVIETSSGCISALLIGASRPLRHTPTSSHLLPPFVVHTLLRPAHTRKHLVRMLRLREHHGEWAEEASQERPETRRYLAVVHLRLEHIVWPSLKGSGQSQALW</sequence>
<name>A0A5C3MLZ5_9AGAM</name>
<dbReference type="Proteomes" id="UP000305948">
    <property type="component" value="Unassembled WGS sequence"/>
</dbReference>
<gene>
    <name evidence="1" type="ORF">OE88DRAFT_1221792</name>
</gene>